<protein>
    <submittedName>
        <fullName evidence="3">Nuclear transport factor 2 family protein</fullName>
    </submittedName>
</protein>
<organism evidence="3 4">
    <name type="scientific">Antarcticibacterium arcticum</name>
    <dbReference type="NCBI Taxonomy" id="2585771"/>
    <lineage>
        <taxon>Bacteria</taxon>
        <taxon>Pseudomonadati</taxon>
        <taxon>Bacteroidota</taxon>
        <taxon>Flavobacteriia</taxon>
        <taxon>Flavobacteriales</taxon>
        <taxon>Flavobacteriaceae</taxon>
        <taxon>Antarcticibacterium</taxon>
    </lineage>
</organism>
<dbReference type="SUPFAM" id="SSF54427">
    <property type="entry name" value="NTF2-like"/>
    <property type="match status" value="1"/>
</dbReference>
<reference evidence="3 4" key="1">
    <citation type="submission" date="2019-08" db="EMBL/GenBank/DDBJ databases">
        <title>Antarcticibacterium arcticum sp. nov., a bacterium isolated from marine sediment of the Canadian Beaufort Sea.</title>
        <authorList>
            <person name="Lee Y.M."/>
            <person name="Baek K."/>
            <person name="Lee D.-H."/>
            <person name="Shin S.C."/>
            <person name="Jin Y.K."/>
            <person name="Park Y."/>
        </authorList>
    </citation>
    <scope>NUCLEOTIDE SEQUENCE [LARGE SCALE GENOMIC DNA]</scope>
    <source>
        <strain evidence="3 4">PAMC 28998</strain>
    </source>
</reference>
<dbReference type="Pfam" id="PF13474">
    <property type="entry name" value="SnoaL_3"/>
    <property type="match status" value="1"/>
</dbReference>
<evidence type="ECO:0000313" key="3">
    <source>
        <dbReference type="EMBL" id="QED36473.1"/>
    </source>
</evidence>
<proteinExistence type="predicted"/>
<keyword evidence="1" id="KW-0732">Signal</keyword>
<sequence>MKHLQIFILLLLSTSGFAQNQPEDDKVKKVVTDFFEAFHQQDSLALRELAHPNVIMQSVSTNPAGETKVVTVDYGNFLKSIVSIPASTKFEEKLHSFDVTMNGSLATIVTPFSFYLNGNLSHCGVNSFTMVKEAEEWKIVHIIDTRIKEGCKE</sequence>
<evidence type="ECO:0000256" key="1">
    <source>
        <dbReference type="SAM" id="SignalP"/>
    </source>
</evidence>
<dbReference type="Gene3D" id="3.10.450.50">
    <property type="match status" value="1"/>
</dbReference>
<accession>A0A5B8YIM7</accession>
<dbReference type="InterPro" id="IPR032710">
    <property type="entry name" value="NTF2-like_dom_sf"/>
</dbReference>
<evidence type="ECO:0000259" key="2">
    <source>
        <dbReference type="Pfam" id="PF13474"/>
    </source>
</evidence>
<feature type="chain" id="PRO_5022741355" evidence="1">
    <location>
        <begin position="19"/>
        <end position="153"/>
    </location>
</feature>
<dbReference type="OrthoDB" id="117186at2"/>
<feature type="signal peptide" evidence="1">
    <location>
        <begin position="1"/>
        <end position="18"/>
    </location>
</feature>
<feature type="domain" description="SnoaL-like" evidence="2">
    <location>
        <begin position="27"/>
        <end position="142"/>
    </location>
</feature>
<dbReference type="KEGG" id="anp:FK178_01500"/>
<dbReference type="EMBL" id="CP042476">
    <property type="protein sequence ID" value="QED36473.1"/>
    <property type="molecule type" value="Genomic_DNA"/>
</dbReference>
<evidence type="ECO:0000313" key="4">
    <source>
        <dbReference type="Proteomes" id="UP000321954"/>
    </source>
</evidence>
<gene>
    <name evidence="3" type="ORF">FK178_01500</name>
</gene>
<dbReference type="InterPro" id="IPR037401">
    <property type="entry name" value="SnoaL-like"/>
</dbReference>
<dbReference type="AlphaFoldDB" id="A0A5B8YIM7"/>
<name>A0A5B8YIM7_9FLAO</name>
<dbReference type="Proteomes" id="UP000321954">
    <property type="component" value="Chromosome"/>
</dbReference>
<keyword evidence="4" id="KW-1185">Reference proteome</keyword>
<dbReference type="RefSeq" id="WP_146830317.1">
    <property type="nucleotide sequence ID" value="NZ_CP042476.1"/>
</dbReference>